<evidence type="ECO:0000256" key="1">
    <source>
        <dbReference type="ARBA" id="ARBA00004141"/>
    </source>
</evidence>
<dbReference type="PANTHER" id="PTHR42038:SF2">
    <property type="entry name" value="TERPENE CYCLASE AUSL"/>
    <property type="match status" value="1"/>
</dbReference>
<reference evidence="6 7" key="1">
    <citation type="submission" date="2010-12" db="EMBL/GenBank/DDBJ databases">
        <title>The Genome Sequence of Lactobacillus paracasei subsp. paracasei strain 8700:2.</title>
        <authorList>
            <consortium name="The Broad Institute Genome Sequencing Platform"/>
            <person name="Ward D."/>
            <person name="Earl A."/>
            <person name="Feldgarden M."/>
            <person name="Young S.K."/>
            <person name="Gargeya S."/>
            <person name="Zeng Q."/>
            <person name="Alvarado L."/>
            <person name="Berlin A."/>
            <person name="Bochicchio J."/>
            <person name="Chapman S.B."/>
            <person name="Chen Z."/>
            <person name="Freedman E."/>
            <person name="Gellesch M."/>
            <person name="Goldberg J."/>
            <person name="Griggs A."/>
            <person name="Gujja S."/>
            <person name="Heilman E."/>
            <person name="Heiman D."/>
            <person name="Howarth C."/>
            <person name="Mehta T."/>
            <person name="Neiman D."/>
            <person name="Pearson M."/>
            <person name="Roberts A."/>
            <person name="Saif S."/>
            <person name="Shea T."/>
            <person name="Shenoy N."/>
            <person name="Sisk P."/>
            <person name="Stolte C."/>
            <person name="Sykes S."/>
            <person name="White J."/>
            <person name="Yandava C."/>
            <person name="Saulnier D."/>
            <person name="Haas B."/>
            <person name="Nusbaum C."/>
            <person name="Birren B."/>
        </authorList>
    </citation>
    <scope>NUCLEOTIDE SEQUENCE [LARGE SCALE GENOMIC DNA]</scope>
    <source>
        <strain evidence="6 7">8700:2</strain>
    </source>
</reference>
<dbReference type="AlphaFoldDB" id="A0A826HWR8"/>
<proteinExistence type="predicted"/>
<feature type="transmembrane region" description="Helical" evidence="5">
    <location>
        <begin position="164"/>
        <end position="184"/>
    </location>
</feature>
<feature type="transmembrane region" description="Helical" evidence="5">
    <location>
        <begin position="12"/>
        <end position="31"/>
    </location>
</feature>
<protein>
    <submittedName>
        <fullName evidence="6">Uncharacterized protein</fullName>
    </submittedName>
</protein>
<dbReference type="EMBL" id="CP002391">
    <property type="protein sequence ID" value="EEQ65164.2"/>
    <property type="molecule type" value="Genomic_DNA"/>
</dbReference>
<sequence length="218" mass="24428">MLMQVQLGGSFMALALTLISGISWTLVYYFLIRKGFKEHTYGMPLWALGLNIAWETTYGINGFIHPNGSSAQSVINIIWALCDVLIVVTYFKYGRKYQPVELQNHYRLLGIFVLVVSFIVQILLLNYFGVHTGARLSAYLQNLLMSILFLNMLFIRHGVEGQSVAIGITKFIGTLAPTILMGVIEPNPLVLTLGILCAIFDILYIILLMVKQKLIAPK</sequence>
<evidence type="ECO:0000256" key="3">
    <source>
        <dbReference type="ARBA" id="ARBA00022989"/>
    </source>
</evidence>
<dbReference type="KEGG" id="lpi:LBPG_00613"/>
<keyword evidence="4 5" id="KW-0472">Membrane</keyword>
<accession>A0A826HWR8</accession>
<comment type="subcellular location">
    <subcellularLocation>
        <location evidence="1">Membrane</location>
        <topology evidence="1">Multi-pass membrane protein</topology>
    </subcellularLocation>
</comment>
<evidence type="ECO:0000313" key="6">
    <source>
        <dbReference type="EMBL" id="EEQ65164.2"/>
    </source>
</evidence>
<evidence type="ECO:0000313" key="7">
    <source>
        <dbReference type="Proteomes" id="UP000015927"/>
    </source>
</evidence>
<dbReference type="Proteomes" id="UP000015927">
    <property type="component" value="Chromosome"/>
</dbReference>
<evidence type="ECO:0000256" key="2">
    <source>
        <dbReference type="ARBA" id="ARBA00022692"/>
    </source>
</evidence>
<evidence type="ECO:0000256" key="5">
    <source>
        <dbReference type="SAM" id="Phobius"/>
    </source>
</evidence>
<feature type="transmembrane region" description="Helical" evidence="5">
    <location>
        <begin position="43"/>
        <end position="64"/>
    </location>
</feature>
<feature type="transmembrane region" description="Helical" evidence="5">
    <location>
        <begin position="76"/>
        <end position="94"/>
    </location>
</feature>
<feature type="transmembrane region" description="Helical" evidence="5">
    <location>
        <begin position="136"/>
        <end position="155"/>
    </location>
</feature>
<dbReference type="GO" id="GO:0016020">
    <property type="term" value="C:membrane"/>
    <property type="evidence" value="ECO:0007669"/>
    <property type="project" value="UniProtKB-SubCell"/>
</dbReference>
<evidence type="ECO:0000256" key="4">
    <source>
        <dbReference type="ARBA" id="ARBA00023136"/>
    </source>
</evidence>
<keyword evidence="2 5" id="KW-0812">Transmembrane</keyword>
<gene>
    <name evidence="6" type="ORF">LBPG_00613</name>
</gene>
<dbReference type="InterPro" id="IPR039020">
    <property type="entry name" value="PaxB-like"/>
</dbReference>
<dbReference type="Pfam" id="PF25129">
    <property type="entry name" value="Pyr4-TMTC"/>
    <property type="match status" value="1"/>
</dbReference>
<dbReference type="PANTHER" id="PTHR42038">
    <property type="match status" value="1"/>
</dbReference>
<dbReference type="GO" id="GO:0016829">
    <property type="term" value="F:lyase activity"/>
    <property type="evidence" value="ECO:0007669"/>
    <property type="project" value="InterPro"/>
</dbReference>
<keyword evidence="3 5" id="KW-1133">Transmembrane helix</keyword>
<feature type="transmembrane region" description="Helical" evidence="5">
    <location>
        <begin position="106"/>
        <end position="130"/>
    </location>
</feature>
<feature type="transmembrane region" description="Helical" evidence="5">
    <location>
        <begin position="190"/>
        <end position="210"/>
    </location>
</feature>
<name>A0A826HWR8_LACPA</name>
<organism evidence="6 7">
    <name type="scientific">Lacticaseibacillus paracasei subsp. paracasei 8700:2</name>
    <dbReference type="NCBI Taxonomy" id="537973"/>
    <lineage>
        <taxon>Bacteria</taxon>
        <taxon>Bacillati</taxon>
        <taxon>Bacillota</taxon>
        <taxon>Bacilli</taxon>
        <taxon>Lactobacillales</taxon>
        <taxon>Lactobacillaceae</taxon>
        <taxon>Lacticaseibacillus</taxon>
    </lineage>
</organism>